<feature type="binding site" evidence="1">
    <location>
        <position position="169"/>
    </location>
    <ligand>
        <name>Zn(2+)</name>
        <dbReference type="ChEBI" id="CHEBI:29105"/>
    </ligand>
</feature>
<feature type="region of interest" description="Disordered" evidence="2">
    <location>
        <begin position="1"/>
        <end position="79"/>
    </location>
</feature>
<feature type="compositionally biased region" description="Low complexity" evidence="2">
    <location>
        <begin position="397"/>
        <end position="418"/>
    </location>
</feature>
<feature type="binding site" evidence="1">
    <location>
        <position position="164"/>
    </location>
    <ligand>
        <name>Zn(2+)</name>
        <dbReference type="ChEBI" id="CHEBI:29105"/>
    </ligand>
</feature>
<proteinExistence type="predicted"/>
<evidence type="ECO:0000313" key="3">
    <source>
        <dbReference type="EMBL" id="KAK5957326.1"/>
    </source>
</evidence>
<dbReference type="Proteomes" id="UP001316803">
    <property type="component" value="Unassembled WGS sequence"/>
</dbReference>
<feature type="compositionally biased region" description="Low complexity" evidence="2">
    <location>
        <begin position="1"/>
        <end position="15"/>
    </location>
</feature>
<dbReference type="AlphaFoldDB" id="A0AAN8FF49"/>
<dbReference type="InterPro" id="IPR005301">
    <property type="entry name" value="MOB_kinase_act_fam"/>
</dbReference>
<name>A0AAN8FF49_9EURO</name>
<feature type="compositionally biased region" description="Acidic residues" evidence="2">
    <location>
        <begin position="372"/>
        <end position="381"/>
    </location>
</feature>
<dbReference type="PANTHER" id="PTHR22599">
    <property type="entry name" value="MPS ONE BINDER KINASE ACTIVATOR-LIKE MOB"/>
    <property type="match status" value="1"/>
</dbReference>
<dbReference type="EMBL" id="JAKLMC020000003">
    <property type="protein sequence ID" value="KAK5957326.1"/>
    <property type="molecule type" value="Genomic_DNA"/>
</dbReference>
<sequence>MAAKSPARSASGGAPPSSPRLPSPPPLPELQLGPSSPSVNAAPGGLRLDNSAQQDDGAARRIRPGTSASEMARGPPFVPLHQLESPFQLQEYLKSSYSSVTRDDRSSTIKPITKDTAMQLATPPKQQDTGEPVDRNLWLYELCRFLVQRTNRLIVSFFADSPPCSNQTCPEMRASEWQYLCAVHEPPKSCCAIDYCCHTLDWAANILTSTKHFPSRLSLGGEGGSAYSSMRQLTNIFRRVYRIYAHAWFQHREAFWMLEQEEGLYKFFRTVCDAYALIPEDNYTIPPEAEGDRDDFVDTPVSQGRPDMDNALSRNDTQVNLNQQQPSQPSAQREPEPAPAPPSTPAQSMPNTQRRHRHTPSTGTQVTVIAEGAEEEEEDPSNENKRSQFSQAVPAEPTATSTTQVSSSSSPPKPQSRSPRPDMSIPITGTQADKMSAPEDPTPTPERHSADPFAEPGDTAAAAETATQIPAAYPYRTQGDASNDMEPPTPLTAVDKSQSLPISKIAMPTLKTQTPPPASTQDEEVRSPGGGSIRTVGGDILSGILAHTYDDDDSNAIPPKEELEAKTQATENKTIPLEPAAEVSPGKDAKDVGKSAEDDEEMGEIPLDRTTTAIHEPESQSKEDVKGEDKEKEEKEASNADGTKTEEVASGVV</sequence>
<feature type="compositionally biased region" description="Low complexity" evidence="2">
    <location>
        <begin position="459"/>
        <end position="472"/>
    </location>
</feature>
<dbReference type="Gene3D" id="1.20.140.30">
    <property type="entry name" value="MOB kinase activator"/>
    <property type="match status" value="1"/>
</dbReference>
<accession>A0AAN8FF49</accession>
<feature type="binding site" evidence="1">
    <location>
        <position position="251"/>
    </location>
    <ligand>
        <name>Zn(2+)</name>
        <dbReference type="ChEBI" id="CHEBI:29105"/>
    </ligand>
</feature>
<evidence type="ECO:0000313" key="4">
    <source>
        <dbReference type="Proteomes" id="UP001316803"/>
    </source>
</evidence>
<dbReference type="SUPFAM" id="SSF101152">
    <property type="entry name" value="Mob1/phocein"/>
    <property type="match status" value="1"/>
</dbReference>
<evidence type="ECO:0000256" key="1">
    <source>
        <dbReference type="PIRSR" id="PIRSR605301-1"/>
    </source>
</evidence>
<organism evidence="3 4">
    <name type="scientific">Knufia fluminis</name>
    <dbReference type="NCBI Taxonomy" id="191047"/>
    <lineage>
        <taxon>Eukaryota</taxon>
        <taxon>Fungi</taxon>
        <taxon>Dikarya</taxon>
        <taxon>Ascomycota</taxon>
        <taxon>Pezizomycotina</taxon>
        <taxon>Eurotiomycetes</taxon>
        <taxon>Chaetothyriomycetidae</taxon>
        <taxon>Chaetothyriales</taxon>
        <taxon>Trichomeriaceae</taxon>
        <taxon>Knufia</taxon>
    </lineage>
</organism>
<gene>
    <name evidence="3" type="ORF">OHC33_001699</name>
</gene>
<reference evidence="3 4" key="1">
    <citation type="submission" date="2022-12" db="EMBL/GenBank/DDBJ databases">
        <title>Genomic features and morphological characterization of a novel Knufia sp. strain isolated from spacecraft assembly facility.</title>
        <authorList>
            <person name="Teixeira M."/>
            <person name="Chander A.M."/>
            <person name="Stajich J.E."/>
            <person name="Venkateswaran K."/>
        </authorList>
    </citation>
    <scope>NUCLEOTIDE SEQUENCE [LARGE SCALE GENOMIC DNA]</scope>
    <source>
        <strain evidence="3 4">FJI-L2-BK-P2</strain>
    </source>
</reference>
<feature type="compositionally biased region" description="Basic and acidic residues" evidence="2">
    <location>
        <begin position="615"/>
        <end position="647"/>
    </location>
</feature>
<comment type="caution">
    <text evidence="3">The sequence shown here is derived from an EMBL/GenBank/DDBJ whole genome shotgun (WGS) entry which is preliminary data.</text>
</comment>
<feature type="region of interest" description="Disordered" evidence="2">
    <location>
        <begin position="550"/>
        <end position="653"/>
    </location>
</feature>
<feature type="compositionally biased region" description="Pro residues" evidence="2">
    <location>
        <begin position="16"/>
        <end position="28"/>
    </location>
</feature>
<dbReference type="SMART" id="SM01388">
    <property type="entry name" value="Mob1_phocein"/>
    <property type="match status" value="1"/>
</dbReference>
<feature type="binding site" evidence="1">
    <location>
        <position position="246"/>
    </location>
    <ligand>
        <name>Zn(2+)</name>
        <dbReference type="ChEBI" id="CHEBI:29105"/>
    </ligand>
</feature>
<keyword evidence="1" id="KW-0479">Metal-binding</keyword>
<evidence type="ECO:0008006" key="5">
    <source>
        <dbReference type="Google" id="ProtNLM"/>
    </source>
</evidence>
<keyword evidence="1" id="KW-0862">Zinc</keyword>
<feature type="compositionally biased region" description="Low complexity" evidence="2">
    <location>
        <begin position="29"/>
        <end position="38"/>
    </location>
</feature>
<dbReference type="InterPro" id="IPR036703">
    <property type="entry name" value="MOB_kinase_act_sf"/>
</dbReference>
<keyword evidence="4" id="KW-1185">Reference proteome</keyword>
<feature type="compositionally biased region" description="Basic and acidic residues" evidence="2">
    <location>
        <begin position="585"/>
        <end position="596"/>
    </location>
</feature>
<protein>
    <recommendedName>
        <fullName evidence="5">Mob1/phocein</fullName>
    </recommendedName>
</protein>
<feature type="region of interest" description="Disordered" evidence="2">
    <location>
        <begin position="283"/>
        <end position="537"/>
    </location>
</feature>
<feature type="compositionally biased region" description="Polar residues" evidence="2">
    <location>
        <begin position="312"/>
        <end position="327"/>
    </location>
</feature>
<dbReference type="Pfam" id="PF03637">
    <property type="entry name" value="Mob1_phocein"/>
    <property type="match status" value="1"/>
</dbReference>
<evidence type="ECO:0000256" key="2">
    <source>
        <dbReference type="SAM" id="MobiDB-lite"/>
    </source>
</evidence>